<proteinExistence type="predicted"/>
<keyword evidence="2" id="KW-1185">Reference proteome</keyword>
<sequence length="171" mass="19116">MPQVSEVQRLNTDDKDWLDKELVARGFSGYDELENLCHKRGIDISSSSLHRYGQTFRERLDQVKMITEQARAVVAEAPDDEGAINEALMRLVQEKLFTVIRDAQISGDIPLDKIAKAIADLGRASVSQKRLAAEARKQLLQEQRQKLDALGDKGGVTEDTKQAIREALGIE</sequence>
<dbReference type="RefSeq" id="WP_252469417.1">
    <property type="nucleotide sequence ID" value="NZ_JALBWM010000059.1"/>
</dbReference>
<name>A0A9X2EN98_9GAMM</name>
<dbReference type="InterPro" id="IPR021874">
    <property type="entry name" value="Phage_Mu_Gp27"/>
</dbReference>
<accession>A0A9X2EN98</accession>
<comment type="caution">
    <text evidence="1">The sequence shown here is derived from an EMBL/GenBank/DDBJ whole genome shotgun (WGS) entry which is preliminary data.</text>
</comment>
<dbReference type="Proteomes" id="UP001139028">
    <property type="component" value="Unassembled WGS sequence"/>
</dbReference>
<evidence type="ECO:0000313" key="1">
    <source>
        <dbReference type="EMBL" id="MCO1335359.1"/>
    </source>
</evidence>
<dbReference type="EMBL" id="JALBWM010000059">
    <property type="protein sequence ID" value="MCO1335359.1"/>
    <property type="molecule type" value="Genomic_DNA"/>
</dbReference>
<dbReference type="Pfam" id="PF11985">
    <property type="entry name" value="Phage_Mu_Gp27"/>
    <property type="match status" value="1"/>
</dbReference>
<evidence type="ECO:0000313" key="2">
    <source>
        <dbReference type="Proteomes" id="UP001139028"/>
    </source>
</evidence>
<reference evidence="1" key="1">
    <citation type="journal article" date="2022" name="Arch. Microbiol.">
        <title>Microbulbifer okhotskensis sp. nov., isolated from a deep bottom sediment of the Okhotsk Sea.</title>
        <authorList>
            <person name="Romanenko L."/>
            <person name="Kurilenko V."/>
            <person name="Otstavnykh N."/>
            <person name="Velansky P."/>
            <person name="Isaeva M."/>
            <person name="Mikhailov V."/>
        </authorList>
    </citation>
    <scope>NUCLEOTIDE SEQUENCE</scope>
    <source>
        <strain evidence="1">OS29</strain>
    </source>
</reference>
<organism evidence="1 2">
    <name type="scientific">Microbulbifer okhotskensis</name>
    <dbReference type="NCBI Taxonomy" id="2926617"/>
    <lineage>
        <taxon>Bacteria</taxon>
        <taxon>Pseudomonadati</taxon>
        <taxon>Pseudomonadota</taxon>
        <taxon>Gammaproteobacteria</taxon>
        <taxon>Cellvibrionales</taxon>
        <taxon>Microbulbiferaceae</taxon>
        <taxon>Microbulbifer</taxon>
    </lineage>
</organism>
<protein>
    <submittedName>
        <fullName evidence="1">DUF3486 family protein</fullName>
    </submittedName>
</protein>
<gene>
    <name evidence="1" type="ORF">MO867_13555</name>
</gene>
<dbReference type="AlphaFoldDB" id="A0A9X2EN98"/>